<comment type="caution">
    <text evidence="1">The sequence shown here is derived from an EMBL/GenBank/DDBJ whole genome shotgun (WGS) entry which is preliminary data.</text>
</comment>
<name>A0ABV5BUF9_9BACL</name>
<sequence>MIQWTKYDPKNPYDLEEKDYLILLQKGLSGTIKFVMYNAFENVFEVDTEFGVEKLREYVKYYAEINLPEV</sequence>
<accession>A0ABV5BUF9</accession>
<dbReference type="RefSeq" id="WP_375518169.1">
    <property type="nucleotide sequence ID" value="NZ_JBHIRY010000001.1"/>
</dbReference>
<reference evidence="1 2" key="1">
    <citation type="submission" date="2024-09" db="EMBL/GenBank/DDBJ databases">
        <title>Paenibacillus zeirhizospherea sp. nov., isolated from surface of the maize (Zea mays) roots in a horticulture field, Hungary.</title>
        <authorList>
            <person name="Marton D."/>
            <person name="Farkas M."/>
            <person name="Bedics A."/>
            <person name="Toth E."/>
            <person name="Tancsics A."/>
            <person name="Boka K."/>
            <person name="Marati G."/>
            <person name="Kriszt B."/>
            <person name="Cserhati M."/>
        </authorList>
    </citation>
    <scope>NUCLEOTIDE SEQUENCE [LARGE SCALE GENOMIC DNA]</scope>
    <source>
        <strain evidence="1 2">JCM 18446</strain>
    </source>
</reference>
<keyword evidence="2" id="KW-1185">Reference proteome</keyword>
<proteinExistence type="predicted"/>
<gene>
    <name evidence="1" type="ORF">ACE5LO_00775</name>
</gene>
<dbReference type="EMBL" id="JBHIRY010000001">
    <property type="protein sequence ID" value="MFB5758916.1"/>
    <property type="molecule type" value="Genomic_DNA"/>
</dbReference>
<evidence type="ECO:0000313" key="1">
    <source>
        <dbReference type="EMBL" id="MFB5758916.1"/>
    </source>
</evidence>
<organism evidence="1 2">
    <name type="scientific">Paenibacillus medicaginis</name>
    <dbReference type="NCBI Taxonomy" id="1470560"/>
    <lineage>
        <taxon>Bacteria</taxon>
        <taxon>Bacillati</taxon>
        <taxon>Bacillota</taxon>
        <taxon>Bacilli</taxon>
        <taxon>Bacillales</taxon>
        <taxon>Paenibacillaceae</taxon>
        <taxon>Paenibacillus</taxon>
    </lineage>
</organism>
<protein>
    <submittedName>
        <fullName evidence="1">Uncharacterized protein</fullName>
    </submittedName>
</protein>
<evidence type="ECO:0000313" key="2">
    <source>
        <dbReference type="Proteomes" id="UP001580430"/>
    </source>
</evidence>
<dbReference type="Proteomes" id="UP001580430">
    <property type="component" value="Unassembled WGS sequence"/>
</dbReference>